<keyword evidence="2" id="KW-1133">Transmembrane helix</keyword>
<evidence type="ECO:0000313" key="5">
    <source>
        <dbReference type="Proteomes" id="UP000189777"/>
    </source>
</evidence>
<dbReference type="InterPro" id="IPR026004">
    <property type="entry name" value="Septum_form"/>
</dbReference>
<keyword evidence="2" id="KW-0472">Membrane</keyword>
<protein>
    <submittedName>
        <fullName evidence="4">Septum formation</fullName>
    </submittedName>
</protein>
<feature type="region of interest" description="Disordered" evidence="1">
    <location>
        <begin position="1"/>
        <end position="88"/>
    </location>
</feature>
<evidence type="ECO:0000313" key="4">
    <source>
        <dbReference type="EMBL" id="SKC76095.1"/>
    </source>
</evidence>
<reference evidence="4 5" key="1">
    <citation type="submission" date="2017-02" db="EMBL/GenBank/DDBJ databases">
        <authorList>
            <person name="Peterson S.W."/>
        </authorList>
    </citation>
    <scope>NUCLEOTIDE SEQUENCE [LARGE SCALE GENOMIC DNA]</scope>
    <source>
        <strain evidence="4 5">DSM 21481</strain>
    </source>
</reference>
<gene>
    <name evidence="4" type="ORF">SAMN04324258_3535</name>
</gene>
<dbReference type="Proteomes" id="UP000189777">
    <property type="component" value="Unassembled WGS sequence"/>
</dbReference>
<sequence>MTTEPNGSDHPATPPGTDPARPEPARPEPATAPPSEPVFAAPTPRGALPAEGLADLGLPGTAPPPEGPARPGGAGTGARPTGADRARSRRLAVRTGVGIIAVAVVGGAVALGVTAARDRARTPVPAAVPGPQEVNAVQLVLGSCLRDLPAGDVGRVTVVPCDDEHAAQVVGRTDSAAGAVWPGQDALVRTVSATCGPELLGAASRDAEGVTFVVLTPSEAGWESGDRTGLCLATTVSPGSVDLLR</sequence>
<evidence type="ECO:0000259" key="3">
    <source>
        <dbReference type="Pfam" id="PF13845"/>
    </source>
</evidence>
<name>A0A1T5LJY6_9MICO</name>
<evidence type="ECO:0000256" key="1">
    <source>
        <dbReference type="SAM" id="MobiDB-lite"/>
    </source>
</evidence>
<organism evidence="4 5">
    <name type="scientific">Krasilnikoviella flava</name>
    <dbReference type="NCBI Taxonomy" id="526729"/>
    <lineage>
        <taxon>Bacteria</taxon>
        <taxon>Bacillati</taxon>
        <taxon>Actinomycetota</taxon>
        <taxon>Actinomycetes</taxon>
        <taxon>Micrococcales</taxon>
        <taxon>Promicromonosporaceae</taxon>
        <taxon>Krasilnikoviella</taxon>
    </lineage>
</organism>
<evidence type="ECO:0000256" key="2">
    <source>
        <dbReference type="SAM" id="Phobius"/>
    </source>
</evidence>
<dbReference type="AlphaFoldDB" id="A0A1T5LJY6"/>
<proteinExistence type="predicted"/>
<dbReference type="EMBL" id="FUZQ01000006">
    <property type="protein sequence ID" value="SKC76095.1"/>
    <property type="molecule type" value="Genomic_DNA"/>
</dbReference>
<dbReference type="RefSeq" id="WP_245807194.1">
    <property type="nucleotide sequence ID" value="NZ_FUZQ01000006.1"/>
</dbReference>
<feature type="transmembrane region" description="Helical" evidence="2">
    <location>
        <begin position="91"/>
        <end position="113"/>
    </location>
</feature>
<keyword evidence="5" id="KW-1185">Reference proteome</keyword>
<dbReference type="Pfam" id="PF13845">
    <property type="entry name" value="Septum_form"/>
    <property type="match status" value="1"/>
</dbReference>
<dbReference type="STRING" id="526729.SAMN04324258_3535"/>
<accession>A0A1T5LJY6</accession>
<keyword evidence="2" id="KW-0812">Transmembrane</keyword>
<feature type="domain" description="Septum formation-related" evidence="3">
    <location>
        <begin position="142"/>
        <end position="237"/>
    </location>
</feature>